<feature type="compositionally biased region" description="Polar residues" evidence="1">
    <location>
        <begin position="95"/>
        <end position="112"/>
    </location>
</feature>
<feature type="domain" description="SPOR" evidence="2">
    <location>
        <begin position="178"/>
        <end position="257"/>
    </location>
</feature>
<reference evidence="3 4" key="1">
    <citation type="journal article" date="2022" name="Environ. Microbiol. Rep.">
        <title>Eco-phylogenetic analyses reveal divergent evolution of vitamin B12 metabolism in the marine bacterial family 'Psychromonadaceae'.</title>
        <authorList>
            <person name="Jin X."/>
            <person name="Yang Y."/>
            <person name="Cao H."/>
            <person name="Gao B."/>
            <person name="Zhao Z."/>
        </authorList>
    </citation>
    <scope>NUCLEOTIDE SEQUENCE [LARGE SCALE GENOMIC DNA]</scope>
    <source>
        <strain evidence="3 4">MKS20</strain>
    </source>
</reference>
<dbReference type="SUPFAM" id="SSF110997">
    <property type="entry name" value="Sporulation related repeat"/>
    <property type="match status" value="1"/>
</dbReference>
<name>A0ABS8W7T7_9GAMM</name>
<dbReference type="RefSeq" id="WP_233051055.1">
    <property type="nucleotide sequence ID" value="NZ_JAIMJA010000001.1"/>
</dbReference>
<dbReference type="NCBIfam" id="NF008641">
    <property type="entry name" value="PRK11633.1"/>
    <property type="match status" value="1"/>
</dbReference>
<dbReference type="GO" id="GO:0051301">
    <property type="term" value="P:cell division"/>
    <property type="evidence" value="ECO:0007669"/>
    <property type="project" value="UniProtKB-KW"/>
</dbReference>
<protein>
    <submittedName>
        <fullName evidence="3">Cell division protein DedD</fullName>
    </submittedName>
</protein>
<dbReference type="InterPro" id="IPR052521">
    <property type="entry name" value="Cell_div_SPOR-domain"/>
</dbReference>
<dbReference type="Gene3D" id="3.30.70.1070">
    <property type="entry name" value="Sporulation related repeat"/>
    <property type="match status" value="1"/>
</dbReference>
<feature type="region of interest" description="Disordered" evidence="1">
    <location>
        <begin position="86"/>
        <end position="115"/>
    </location>
</feature>
<gene>
    <name evidence="3" type="primary">dedD</name>
    <name evidence="3" type="ORF">K6Y31_01295</name>
</gene>
<dbReference type="PANTHER" id="PTHR38687:SF1">
    <property type="entry name" value="CELL DIVISION PROTEIN DEDD"/>
    <property type="match status" value="1"/>
</dbReference>
<dbReference type="EMBL" id="JAIMJA010000001">
    <property type="protein sequence ID" value="MCE2593450.1"/>
    <property type="molecule type" value="Genomic_DNA"/>
</dbReference>
<evidence type="ECO:0000313" key="4">
    <source>
        <dbReference type="Proteomes" id="UP001201273"/>
    </source>
</evidence>
<proteinExistence type="predicted"/>
<evidence type="ECO:0000259" key="2">
    <source>
        <dbReference type="PROSITE" id="PS51724"/>
    </source>
</evidence>
<dbReference type="PANTHER" id="PTHR38687">
    <property type="entry name" value="CELL DIVISION PROTEIN DEDD-RELATED"/>
    <property type="match status" value="1"/>
</dbReference>
<dbReference type="InterPro" id="IPR036680">
    <property type="entry name" value="SPOR-like_sf"/>
</dbReference>
<accession>A0ABS8W7T7</accession>
<comment type="caution">
    <text evidence="3">The sequence shown here is derived from an EMBL/GenBank/DDBJ whole genome shotgun (WGS) entry which is preliminary data.</text>
</comment>
<keyword evidence="3" id="KW-0131">Cell cycle</keyword>
<evidence type="ECO:0000313" key="3">
    <source>
        <dbReference type="EMBL" id="MCE2593450.1"/>
    </source>
</evidence>
<dbReference type="PROSITE" id="PS51724">
    <property type="entry name" value="SPOR"/>
    <property type="match status" value="1"/>
</dbReference>
<keyword evidence="4" id="KW-1185">Reference proteome</keyword>
<organism evidence="3 4">
    <name type="scientific">Motilimonas cestriensis</name>
    <dbReference type="NCBI Taxonomy" id="2742685"/>
    <lineage>
        <taxon>Bacteria</taxon>
        <taxon>Pseudomonadati</taxon>
        <taxon>Pseudomonadota</taxon>
        <taxon>Gammaproteobacteria</taxon>
        <taxon>Alteromonadales</taxon>
        <taxon>Alteromonadales genera incertae sedis</taxon>
        <taxon>Motilimonas</taxon>
    </lineage>
</organism>
<evidence type="ECO:0000256" key="1">
    <source>
        <dbReference type="SAM" id="MobiDB-lite"/>
    </source>
</evidence>
<keyword evidence="3" id="KW-0132">Cell division</keyword>
<dbReference type="Pfam" id="PF05036">
    <property type="entry name" value="SPOR"/>
    <property type="match status" value="1"/>
</dbReference>
<dbReference type="InterPro" id="IPR007730">
    <property type="entry name" value="SPOR-like_dom"/>
</dbReference>
<dbReference type="Proteomes" id="UP001201273">
    <property type="component" value="Unassembled WGS sequence"/>
</dbReference>
<sequence>MATQFQNRLVGTIILVALAVLFLPNLLDGQKESYREEFVAIPIQPDMAEPSQQQAYQPPADLSAEDTEFEIETLPDAVVIKAQDDVEPDNKPADNVQTARTDTAEKVQTTNPTPEPIKIVTAKPVEKAVTKATPEPVKVAKVKPTPAPVKVAKVEPKPTPEPLKAGVVKPVAPVAKAEFKDAAWVVQLGAFRNAANVKALVKKLQKAGYTVHTIPAVVTDQSINKVFVGPDVSAQKLEQKLPALKKLTGLQGRVIAYNPLG</sequence>